<dbReference type="Proteomes" id="UP000198870">
    <property type="component" value="Unassembled WGS sequence"/>
</dbReference>
<dbReference type="NCBIfam" id="TIGR01730">
    <property type="entry name" value="RND_mfp"/>
    <property type="match status" value="1"/>
</dbReference>
<dbReference type="AlphaFoldDB" id="A0A1G5AES6"/>
<feature type="domain" description="Multidrug resistance protein MdtA-like C-terminal permuted SH3" evidence="2">
    <location>
        <begin position="300"/>
        <end position="360"/>
    </location>
</feature>
<dbReference type="SUPFAM" id="SSF111369">
    <property type="entry name" value="HlyD-like secretion proteins"/>
    <property type="match status" value="1"/>
</dbReference>
<name>A0A1G5AES6_9BACT</name>
<dbReference type="InterPro" id="IPR058627">
    <property type="entry name" value="MdtA-like_C"/>
</dbReference>
<organism evidence="3 4">
    <name type="scientific">Desulfoluna spongiiphila</name>
    <dbReference type="NCBI Taxonomy" id="419481"/>
    <lineage>
        <taxon>Bacteria</taxon>
        <taxon>Pseudomonadati</taxon>
        <taxon>Thermodesulfobacteriota</taxon>
        <taxon>Desulfobacteria</taxon>
        <taxon>Desulfobacterales</taxon>
        <taxon>Desulfolunaceae</taxon>
        <taxon>Desulfoluna</taxon>
    </lineage>
</organism>
<dbReference type="STRING" id="419481.SAMN05216233_101113"/>
<dbReference type="Gene3D" id="2.40.50.100">
    <property type="match status" value="2"/>
</dbReference>
<keyword evidence="4" id="KW-1185">Reference proteome</keyword>
<evidence type="ECO:0000313" key="4">
    <source>
        <dbReference type="Proteomes" id="UP000198870"/>
    </source>
</evidence>
<gene>
    <name evidence="3" type="ORF">SAMN05216233_101113</name>
</gene>
<dbReference type="Gene3D" id="2.40.30.170">
    <property type="match status" value="1"/>
</dbReference>
<dbReference type="InterPro" id="IPR006143">
    <property type="entry name" value="RND_pump_MFP"/>
</dbReference>
<dbReference type="OrthoDB" id="5508703at2"/>
<comment type="similarity">
    <text evidence="1">Belongs to the membrane fusion protein (MFP) (TC 8.A.1) family.</text>
</comment>
<dbReference type="GO" id="GO:0015562">
    <property type="term" value="F:efflux transmembrane transporter activity"/>
    <property type="evidence" value="ECO:0007669"/>
    <property type="project" value="TreeGrafter"/>
</dbReference>
<reference evidence="3 4" key="1">
    <citation type="submission" date="2016-10" db="EMBL/GenBank/DDBJ databases">
        <authorList>
            <person name="de Groot N.N."/>
        </authorList>
    </citation>
    <scope>NUCLEOTIDE SEQUENCE [LARGE SCALE GENOMIC DNA]</scope>
    <source>
        <strain evidence="3 4">AA1</strain>
    </source>
</reference>
<dbReference type="Pfam" id="PF25967">
    <property type="entry name" value="RND-MFP_C"/>
    <property type="match status" value="1"/>
</dbReference>
<proteinExistence type="inferred from homology"/>
<protein>
    <submittedName>
        <fullName evidence="3">RND family efflux transporter, MFP subunit</fullName>
    </submittedName>
</protein>
<dbReference type="PANTHER" id="PTHR30469">
    <property type="entry name" value="MULTIDRUG RESISTANCE PROTEIN MDTA"/>
    <property type="match status" value="1"/>
</dbReference>
<evidence type="ECO:0000259" key="2">
    <source>
        <dbReference type="Pfam" id="PF25967"/>
    </source>
</evidence>
<evidence type="ECO:0000313" key="3">
    <source>
        <dbReference type="EMBL" id="SCX76375.1"/>
    </source>
</evidence>
<dbReference type="Gene3D" id="2.40.420.20">
    <property type="match status" value="1"/>
</dbReference>
<dbReference type="GO" id="GO:1990281">
    <property type="term" value="C:efflux pump complex"/>
    <property type="evidence" value="ECO:0007669"/>
    <property type="project" value="TreeGrafter"/>
</dbReference>
<dbReference type="PANTHER" id="PTHR30469:SF20">
    <property type="entry name" value="EFFLUX RND TRANSPORTER PERIPLASMIC ADAPTOR SUBUNIT"/>
    <property type="match status" value="1"/>
</dbReference>
<evidence type="ECO:0000256" key="1">
    <source>
        <dbReference type="ARBA" id="ARBA00009477"/>
    </source>
</evidence>
<sequence length="374" mass="40781">MNDTNDTGCCKELSPKGQRVRFGRLLLVVLLSFLAVSCGSQDEAGQQPDVVRPVKLMTVSSMANVDSQEFPGRVQASRRADLAFQVSGPLTAFPVEAGDVVKKGAVIAQILSRDFEIALQAARATELEARQQYTRIKGLYIKKQVSKSDFDSAKRAYDLAVTDVARAKNALQDTFLRAPFSGVIARRYVENYQEVHAKAPIVSLQDLSELEIAVDIPEAVVATLRDQPMGTEVARVAFSALPGVILDARLKEFSTEADPRTQSYRLALSFTAPEGVMVLPGMTAKVIGNANLYVNTQGFVMLVPVNAVFVDELNESCVWVVTSEMTVDKRKVTLGMISETSIRIVDGLEPGEQLVVAGVNYLHQGMKVRQLPST</sequence>
<dbReference type="EMBL" id="FMUX01000001">
    <property type="protein sequence ID" value="SCX76375.1"/>
    <property type="molecule type" value="Genomic_DNA"/>
</dbReference>
<accession>A0A1G5AES6</accession>